<reference evidence="5" key="1">
    <citation type="submission" date="2018-02" db="EMBL/GenBank/DDBJ databases">
        <authorList>
            <person name="Hausmann B."/>
        </authorList>
    </citation>
    <scope>NUCLEOTIDE SEQUENCE [LARGE SCALE GENOMIC DNA]</scope>
    <source>
        <strain evidence="5">Peat soil MAG SbA5</strain>
    </source>
</reference>
<gene>
    <name evidence="4" type="ORF">SBA5_100043</name>
</gene>
<sequence>MKHVLAIFIAASLALPTANAQAVNCATPGADNAFLGIQTIRLWPGTPPEAKGDTCDDIPALTVFEPHPGTGNGSAVVIFPGGGYMHLAGNLEGRQFADWFTAHGFRAFILTYRLPSHGYLLPVPLIDARRAIQTVRARAMDYHIAPNRIVLIGFSAGGHLAALAATQPVAGDPNAEDAIDRVSSRPDYVVLGYPWIGAVSTDYTHLNYCKEFHLEDQCAALIAKYNPDLFVSKDMPPTFIYHTFDDRTVPIEQSLDFFEALVKAGVPTEYHVFASGAHGSGLGKGDPALDQWPNLLENWLRAQGLLTVDKDAVGAR</sequence>
<dbReference type="SUPFAM" id="SSF53474">
    <property type="entry name" value="alpha/beta-Hydrolases"/>
    <property type="match status" value="1"/>
</dbReference>
<dbReference type="Proteomes" id="UP000239735">
    <property type="component" value="Unassembled WGS sequence"/>
</dbReference>
<evidence type="ECO:0000256" key="2">
    <source>
        <dbReference type="SAM" id="SignalP"/>
    </source>
</evidence>
<evidence type="ECO:0000256" key="1">
    <source>
        <dbReference type="ARBA" id="ARBA00022801"/>
    </source>
</evidence>
<dbReference type="InterPro" id="IPR050300">
    <property type="entry name" value="GDXG_lipolytic_enzyme"/>
</dbReference>
<dbReference type="OrthoDB" id="9794725at2"/>
<dbReference type="GO" id="GO:0016787">
    <property type="term" value="F:hydrolase activity"/>
    <property type="evidence" value="ECO:0007669"/>
    <property type="project" value="UniProtKB-KW"/>
</dbReference>
<dbReference type="PANTHER" id="PTHR48081">
    <property type="entry name" value="AB HYDROLASE SUPERFAMILY PROTEIN C4A8.06C"/>
    <property type="match status" value="1"/>
</dbReference>
<protein>
    <submittedName>
        <fullName evidence="4">Alpha/beta hydrolase</fullName>
    </submittedName>
</protein>
<dbReference type="AlphaFoldDB" id="A0A2N9L294"/>
<dbReference type="InterPro" id="IPR049492">
    <property type="entry name" value="BD-FAE-like_dom"/>
</dbReference>
<evidence type="ECO:0000313" key="4">
    <source>
        <dbReference type="EMBL" id="SPE17446.1"/>
    </source>
</evidence>
<dbReference type="Gene3D" id="3.40.50.1820">
    <property type="entry name" value="alpha/beta hydrolase"/>
    <property type="match status" value="1"/>
</dbReference>
<evidence type="ECO:0000259" key="3">
    <source>
        <dbReference type="Pfam" id="PF20434"/>
    </source>
</evidence>
<dbReference type="InterPro" id="IPR029058">
    <property type="entry name" value="AB_hydrolase_fold"/>
</dbReference>
<keyword evidence="2" id="KW-0732">Signal</keyword>
<organism evidence="4 5">
    <name type="scientific">Candidatus Sulfuritelmatomonas gaucii</name>
    <dbReference type="NCBI Taxonomy" id="2043161"/>
    <lineage>
        <taxon>Bacteria</taxon>
        <taxon>Pseudomonadati</taxon>
        <taxon>Acidobacteriota</taxon>
        <taxon>Terriglobia</taxon>
        <taxon>Terriglobales</taxon>
        <taxon>Acidobacteriaceae</taxon>
        <taxon>Candidatus Sulfuritelmatomonas</taxon>
    </lineage>
</organism>
<name>A0A2N9L294_9BACT</name>
<dbReference type="Pfam" id="PF20434">
    <property type="entry name" value="BD-FAE"/>
    <property type="match status" value="1"/>
</dbReference>
<feature type="domain" description="BD-FAE-like" evidence="3">
    <location>
        <begin position="63"/>
        <end position="261"/>
    </location>
</feature>
<evidence type="ECO:0000313" key="5">
    <source>
        <dbReference type="Proteomes" id="UP000239735"/>
    </source>
</evidence>
<keyword evidence="1 4" id="KW-0378">Hydrolase</keyword>
<feature type="signal peptide" evidence="2">
    <location>
        <begin position="1"/>
        <end position="20"/>
    </location>
</feature>
<dbReference type="PANTHER" id="PTHR48081:SF6">
    <property type="entry name" value="PEPTIDASE S9 PROLYL OLIGOPEPTIDASE CATALYTIC DOMAIN-CONTAINING PROTEIN"/>
    <property type="match status" value="1"/>
</dbReference>
<feature type="chain" id="PRO_5014828603" evidence="2">
    <location>
        <begin position="21"/>
        <end position="316"/>
    </location>
</feature>
<dbReference type="EMBL" id="OKRB01000002">
    <property type="protein sequence ID" value="SPE17446.1"/>
    <property type="molecule type" value="Genomic_DNA"/>
</dbReference>
<proteinExistence type="predicted"/>
<accession>A0A2N9L294</accession>